<accession>A0A316HFN5</accession>
<dbReference type="AlphaFoldDB" id="A0A316HFN5"/>
<keyword evidence="2" id="KW-1185">Reference proteome</keyword>
<proteinExistence type="predicted"/>
<dbReference type="Proteomes" id="UP000245678">
    <property type="component" value="Unassembled WGS sequence"/>
</dbReference>
<dbReference type="RefSeq" id="WP_109609864.1">
    <property type="nucleotide sequence ID" value="NZ_QGHA01000014.1"/>
</dbReference>
<gene>
    <name evidence="1" type="ORF">LX99_04530</name>
</gene>
<sequence>MISYNLVVKNLIIGHADINYADTSAVIELFIYGPQLQQVGLALTDKGDWHDFQEVADLEKLNIPDTLIRGMLATMIKSFQVFSRDSAIEKRKEVFNFSVGSGSRVYELLMIRDLKPFATERRPHEASVLLYDPEQFDLWRFSVAASDGEIAADVFAYLR</sequence>
<name>A0A316HFN5_9SPHI</name>
<reference evidence="1 2" key="1">
    <citation type="submission" date="2018-05" db="EMBL/GenBank/DDBJ databases">
        <title>Genomic Encyclopedia of Archaeal and Bacterial Type Strains, Phase II (KMG-II): from individual species to whole genera.</title>
        <authorList>
            <person name="Goeker M."/>
        </authorList>
    </citation>
    <scope>NUCLEOTIDE SEQUENCE [LARGE SCALE GENOMIC DNA]</scope>
    <source>
        <strain evidence="1 2">DSM 19975</strain>
    </source>
</reference>
<comment type="caution">
    <text evidence="1">The sequence shown here is derived from an EMBL/GenBank/DDBJ whole genome shotgun (WGS) entry which is preliminary data.</text>
</comment>
<evidence type="ECO:0000313" key="1">
    <source>
        <dbReference type="EMBL" id="PWK70823.1"/>
    </source>
</evidence>
<evidence type="ECO:0000313" key="2">
    <source>
        <dbReference type="Proteomes" id="UP000245678"/>
    </source>
</evidence>
<dbReference type="EMBL" id="QGHA01000014">
    <property type="protein sequence ID" value="PWK70823.1"/>
    <property type="molecule type" value="Genomic_DNA"/>
</dbReference>
<organism evidence="1 2">
    <name type="scientific">Mucilaginibacter oryzae</name>
    <dbReference type="NCBI Taxonomy" id="468058"/>
    <lineage>
        <taxon>Bacteria</taxon>
        <taxon>Pseudomonadati</taxon>
        <taxon>Bacteroidota</taxon>
        <taxon>Sphingobacteriia</taxon>
        <taxon>Sphingobacteriales</taxon>
        <taxon>Sphingobacteriaceae</taxon>
        <taxon>Mucilaginibacter</taxon>
    </lineage>
</organism>
<protein>
    <submittedName>
        <fullName evidence="1">Uncharacterized protein</fullName>
    </submittedName>
</protein>